<organism evidence="3 4">
    <name type="scientific">Noviherbaspirillum autotrophicum</name>
    <dbReference type="NCBI Taxonomy" id="709839"/>
    <lineage>
        <taxon>Bacteria</taxon>
        <taxon>Pseudomonadati</taxon>
        <taxon>Pseudomonadota</taxon>
        <taxon>Betaproteobacteria</taxon>
        <taxon>Burkholderiales</taxon>
        <taxon>Oxalobacteraceae</taxon>
        <taxon>Noviherbaspirillum</taxon>
    </lineage>
</organism>
<dbReference type="RefSeq" id="WP_040038516.1">
    <property type="nucleotide sequence ID" value="NZ_JWJG01000004.1"/>
</dbReference>
<gene>
    <name evidence="3" type="ORF">TSA66_00345</name>
    <name evidence="1" type="ORF">TSA66_14310</name>
    <name evidence="2" type="ORF">TSA66_16675</name>
</gene>
<protein>
    <submittedName>
        <fullName evidence="3">Uncharacterized protein</fullName>
    </submittedName>
</protein>
<dbReference type="OrthoDB" id="10006880at2"/>
<proteinExistence type="predicted"/>
<keyword evidence="4" id="KW-1185">Reference proteome</keyword>
<name>A0A0C2C1D5_9BURK</name>
<evidence type="ECO:0000313" key="1">
    <source>
        <dbReference type="EMBL" id="KIF81698.1"/>
    </source>
</evidence>
<accession>A0A0C2C1D5</accession>
<dbReference type="EMBL" id="JWJG01000004">
    <property type="protein sequence ID" value="KIF84141.1"/>
    <property type="molecule type" value="Genomic_DNA"/>
</dbReference>
<dbReference type="AlphaFoldDB" id="A0A0C2C1D5"/>
<evidence type="ECO:0000313" key="3">
    <source>
        <dbReference type="EMBL" id="KIF84141.1"/>
    </source>
</evidence>
<evidence type="ECO:0000313" key="4">
    <source>
        <dbReference type="Proteomes" id="UP000031572"/>
    </source>
</evidence>
<dbReference type="Proteomes" id="UP000031572">
    <property type="component" value="Unassembled WGS sequence"/>
</dbReference>
<evidence type="ECO:0000313" key="2">
    <source>
        <dbReference type="EMBL" id="KIF82065.1"/>
    </source>
</evidence>
<comment type="caution">
    <text evidence="3">The sequence shown here is derived from an EMBL/GenBank/DDBJ whole genome shotgun (WGS) entry which is preliminary data.</text>
</comment>
<dbReference type="EMBL" id="JWJG01000028">
    <property type="protein sequence ID" value="KIF81698.1"/>
    <property type="molecule type" value="Genomic_DNA"/>
</dbReference>
<dbReference type="STRING" id="709839.TSA66_00345"/>
<dbReference type="EMBL" id="JWJG01000028">
    <property type="protein sequence ID" value="KIF82065.1"/>
    <property type="molecule type" value="Genomic_DNA"/>
</dbReference>
<sequence length="103" mass="11383">MITLTRMLAGVLRRSPTVTLRVTDDEGRVLVDAANAGRDDYRLSVALLNGPVIVDLYGHYLRFVDTGGKAAYRGTDAASRTYVKFGECIQDKRELHILIEPSS</sequence>
<reference evidence="3 4" key="1">
    <citation type="submission" date="2014-12" db="EMBL/GenBank/DDBJ databases">
        <title>Denitrispirillum autotrophicum gen. nov., sp. nov., Denitrifying, Facultatively Autotrophic Bacteria Isolated from Rice Paddy Soil.</title>
        <authorList>
            <person name="Ishii S."/>
            <person name="Ashida N."/>
            <person name="Ohno H."/>
            <person name="Otsuka S."/>
            <person name="Yokota A."/>
            <person name="Senoo K."/>
        </authorList>
    </citation>
    <scope>NUCLEOTIDE SEQUENCE [LARGE SCALE GENOMIC DNA]</scope>
    <source>
        <strain evidence="3 4">TSA66</strain>
    </source>
</reference>